<feature type="region of interest" description="Disordered" evidence="1">
    <location>
        <begin position="1"/>
        <end position="31"/>
    </location>
</feature>
<keyword evidence="2" id="KW-0812">Transmembrane</keyword>
<name>A0ABY2Z0H9_9BACT</name>
<evidence type="ECO:0000313" key="3">
    <source>
        <dbReference type="EMBL" id="TPR53528.1"/>
    </source>
</evidence>
<feature type="transmembrane region" description="Helical" evidence="2">
    <location>
        <begin position="91"/>
        <end position="112"/>
    </location>
</feature>
<dbReference type="EMBL" id="VHHP01000006">
    <property type="protein sequence ID" value="TPR53528.1"/>
    <property type="molecule type" value="Genomic_DNA"/>
</dbReference>
<dbReference type="Proteomes" id="UP000316851">
    <property type="component" value="Unassembled WGS sequence"/>
</dbReference>
<feature type="transmembrane region" description="Helical" evidence="2">
    <location>
        <begin position="154"/>
        <end position="174"/>
    </location>
</feature>
<organism evidence="3 4">
    <name type="scientific">Metamycoplasma neophronis</name>
    <dbReference type="NCBI Taxonomy" id="872983"/>
    <lineage>
        <taxon>Bacteria</taxon>
        <taxon>Bacillati</taxon>
        <taxon>Mycoplasmatota</taxon>
        <taxon>Mycoplasmoidales</taxon>
        <taxon>Metamycoplasmataceae</taxon>
        <taxon>Metamycoplasma</taxon>
    </lineage>
</organism>
<evidence type="ECO:0000313" key="4">
    <source>
        <dbReference type="Proteomes" id="UP000316851"/>
    </source>
</evidence>
<comment type="caution">
    <text evidence="3">The sequence shown here is derived from an EMBL/GenBank/DDBJ whole genome shotgun (WGS) entry which is preliminary data.</text>
</comment>
<evidence type="ECO:0000256" key="2">
    <source>
        <dbReference type="SAM" id="Phobius"/>
    </source>
</evidence>
<feature type="transmembrane region" description="Helical" evidence="2">
    <location>
        <begin position="56"/>
        <end position="79"/>
    </location>
</feature>
<dbReference type="RefSeq" id="WP_140914957.1">
    <property type="nucleotide sequence ID" value="NZ_VHHP01000006.1"/>
</dbReference>
<feature type="compositionally biased region" description="Polar residues" evidence="1">
    <location>
        <begin position="10"/>
        <end position="31"/>
    </location>
</feature>
<sequence length="294" mass="33752">MFNFFKKKNQQSNVPNVNGIDQNQSKPSFDYESTITPQKKKTLLSIFRKEVVSKTFAMLFWLIFVIASIAGAIATYFLITAKEDSKSNGAGYYTLCGIIFLFSLILFIVYAVKLTALKMASRSLRTNIDTVDANIGFHLFELYRSLVLKKLRIIWIYAFFLTYYGIFNLIVFGLSKAGIWSYSKQGVDFQINFPELLKKAFGNVNILLIIGASIICGITLLFIIIQIHLMRRINEVKYNLGGNVLQLTEIVKNDRKNENKNWLISYWIIFAIVFLVPLLLIGYLIWKGVIRKKS</sequence>
<protein>
    <recommendedName>
        <fullName evidence="5">DUF975 family protein</fullName>
    </recommendedName>
</protein>
<dbReference type="NCBIfam" id="NF045846">
    <property type="entry name" value="MSC0882_dom"/>
    <property type="match status" value="1"/>
</dbReference>
<feature type="transmembrane region" description="Helical" evidence="2">
    <location>
        <begin position="206"/>
        <end position="229"/>
    </location>
</feature>
<feature type="transmembrane region" description="Helical" evidence="2">
    <location>
        <begin position="262"/>
        <end position="286"/>
    </location>
</feature>
<dbReference type="InterPro" id="IPR059214">
    <property type="entry name" value="MSC_0882-like"/>
</dbReference>
<reference evidence="3" key="1">
    <citation type="submission" date="2019-06" db="EMBL/GenBank/DDBJ databases">
        <title>Mycoplasma neophronis type strain whole genome sequence.</title>
        <authorList>
            <person name="Spergser J."/>
        </authorList>
    </citation>
    <scope>NUCLEOTIDE SEQUENCE [LARGE SCALE GENOMIC DNA]</scope>
    <source>
        <strain evidence="3">DSM 24097</strain>
    </source>
</reference>
<evidence type="ECO:0008006" key="5">
    <source>
        <dbReference type="Google" id="ProtNLM"/>
    </source>
</evidence>
<accession>A0ABY2Z0H9</accession>
<keyword evidence="2" id="KW-1133">Transmembrane helix</keyword>
<keyword evidence="2" id="KW-0472">Membrane</keyword>
<evidence type="ECO:0000256" key="1">
    <source>
        <dbReference type="SAM" id="MobiDB-lite"/>
    </source>
</evidence>
<keyword evidence="4" id="KW-1185">Reference proteome</keyword>
<proteinExistence type="predicted"/>
<gene>
    <name evidence="3" type="ORF">FJR74_02415</name>
</gene>